<organism evidence="1 2">
    <name type="scientific">Acinonyx jubatus</name>
    <name type="common">Cheetah</name>
    <dbReference type="NCBI Taxonomy" id="32536"/>
    <lineage>
        <taxon>Eukaryota</taxon>
        <taxon>Metazoa</taxon>
        <taxon>Chordata</taxon>
        <taxon>Craniata</taxon>
        <taxon>Vertebrata</taxon>
        <taxon>Euteleostomi</taxon>
        <taxon>Mammalia</taxon>
        <taxon>Eutheria</taxon>
        <taxon>Laurasiatheria</taxon>
        <taxon>Carnivora</taxon>
        <taxon>Feliformia</taxon>
        <taxon>Felidae</taxon>
        <taxon>Felinae</taxon>
        <taxon>Acinonyx</taxon>
    </lineage>
</organism>
<evidence type="ECO:0000313" key="2">
    <source>
        <dbReference type="RefSeq" id="XP_053080340.1"/>
    </source>
</evidence>
<dbReference type="RefSeq" id="XP_053080340.1">
    <property type="nucleotide sequence ID" value="XM_053224365.1"/>
</dbReference>
<sequence>MLCRSTSGHSAIPDSTVSEKDTFHIALWTWKKPRVPRADLYVNASCFSQGSQAFRIPGAAQASISRNARTSRPHWFFRALGVVSVRSNPLTQEPGAVIPHSLLLGVAVVGKKGLAPQPGSSLRVLCAPACAARGWRGGGGHIDPWCIQRLHIWRNVLVTSVCRVPAGPPPRMDSCFQTISPTNSFKCTALGSSRLWASPVEGGIRGGHFDRILWG</sequence>
<proteinExistence type="predicted"/>
<evidence type="ECO:0000313" key="1">
    <source>
        <dbReference type="Proteomes" id="UP001652583"/>
    </source>
</evidence>
<protein>
    <submittedName>
        <fullName evidence="2">Uncharacterized protein LOC128316022</fullName>
    </submittedName>
</protein>
<dbReference type="GeneID" id="128316022"/>
<reference evidence="2" key="1">
    <citation type="submission" date="2025-08" db="UniProtKB">
        <authorList>
            <consortium name="RefSeq"/>
        </authorList>
    </citation>
    <scope>IDENTIFICATION</scope>
    <source>
        <tissue evidence="2">Blood</tissue>
    </source>
</reference>
<dbReference type="Proteomes" id="UP001652583">
    <property type="component" value="Chromosome B3"/>
</dbReference>
<accession>A0ABM3Q8T7</accession>
<gene>
    <name evidence="2" type="primary">LOC128316022</name>
</gene>
<name>A0ABM3Q8T7_ACIJB</name>
<keyword evidence="1" id="KW-1185">Reference proteome</keyword>